<accession>A0ABW0L178</accession>
<dbReference type="Gene3D" id="3.30.420.150">
    <property type="entry name" value="Exopolyphosphatase. Domain 2"/>
    <property type="match status" value="1"/>
</dbReference>
<proteinExistence type="predicted"/>
<dbReference type="Pfam" id="PF02541">
    <property type="entry name" value="Ppx-GppA"/>
    <property type="match status" value="1"/>
</dbReference>
<dbReference type="RefSeq" id="WP_379780512.1">
    <property type="nucleotide sequence ID" value="NZ_JBHSMU010000004.1"/>
</dbReference>
<gene>
    <name evidence="2" type="ORF">ACFPN5_04455</name>
</gene>
<organism evidence="2 3">
    <name type="scientific">Massilia niabensis</name>
    <dbReference type="NCBI Taxonomy" id="544910"/>
    <lineage>
        <taxon>Bacteria</taxon>
        <taxon>Pseudomonadati</taxon>
        <taxon>Pseudomonadota</taxon>
        <taxon>Betaproteobacteria</taxon>
        <taxon>Burkholderiales</taxon>
        <taxon>Oxalobacteraceae</taxon>
        <taxon>Telluria group</taxon>
        <taxon>Massilia</taxon>
    </lineage>
</organism>
<dbReference type="InterPro" id="IPR003695">
    <property type="entry name" value="Ppx_GppA_N"/>
</dbReference>
<dbReference type="PANTHER" id="PTHR30005">
    <property type="entry name" value="EXOPOLYPHOSPHATASE"/>
    <property type="match status" value="1"/>
</dbReference>
<keyword evidence="3" id="KW-1185">Reference proteome</keyword>
<protein>
    <recommendedName>
        <fullName evidence="1">Ppx/GppA phosphatase N-terminal domain-containing protein</fullName>
    </recommendedName>
</protein>
<dbReference type="EMBL" id="JBHSMU010000004">
    <property type="protein sequence ID" value="MFC5459056.1"/>
    <property type="molecule type" value="Genomic_DNA"/>
</dbReference>
<dbReference type="Gene3D" id="3.30.420.40">
    <property type="match status" value="1"/>
</dbReference>
<dbReference type="InterPro" id="IPR043129">
    <property type="entry name" value="ATPase_NBD"/>
</dbReference>
<name>A0ABW0L178_9BURK</name>
<dbReference type="SUPFAM" id="SSF53067">
    <property type="entry name" value="Actin-like ATPase domain"/>
    <property type="match status" value="2"/>
</dbReference>
<feature type="domain" description="Ppx/GppA phosphatase N-terminal" evidence="1">
    <location>
        <begin position="32"/>
        <end position="314"/>
    </location>
</feature>
<reference evidence="3" key="1">
    <citation type="journal article" date="2019" name="Int. J. Syst. Evol. Microbiol.">
        <title>The Global Catalogue of Microorganisms (GCM) 10K type strain sequencing project: providing services to taxonomists for standard genome sequencing and annotation.</title>
        <authorList>
            <consortium name="The Broad Institute Genomics Platform"/>
            <consortium name="The Broad Institute Genome Sequencing Center for Infectious Disease"/>
            <person name="Wu L."/>
            <person name="Ma J."/>
        </authorList>
    </citation>
    <scope>NUCLEOTIDE SEQUENCE [LARGE SCALE GENOMIC DNA]</scope>
    <source>
        <strain evidence="3">KACC 12649</strain>
    </source>
</reference>
<dbReference type="Proteomes" id="UP001596050">
    <property type="component" value="Unassembled WGS sequence"/>
</dbReference>
<evidence type="ECO:0000313" key="3">
    <source>
        <dbReference type="Proteomes" id="UP001596050"/>
    </source>
</evidence>
<evidence type="ECO:0000259" key="1">
    <source>
        <dbReference type="Pfam" id="PF02541"/>
    </source>
</evidence>
<comment type="caution">
    <text evidence="2">The sequence shown here is derived from an EMBL/GenBank/DDBJ whole genome shotgun (WGS) entry which is preliminary data.</text>
</comment>
<evidence type="ECO:0000313" key="2">
    <source>
        <dbReference type="EMBL" id="MFC5459056.1"/>
    </source>
</evidence>
<dbReference type="InterPro" id="IPR050273">
    <property type="entry name" value="GppA/Ppx_hydrolase"/>
</dbReference>
<sequence>MALSTHLHPDVPPHAPIYAAVELGSDSFRLIVASVEHDAVHILATLNEPIRLGAAIGANGCLGPESRRRALACLRDFRTSLAPWEPRAVRVVATAALRVACDTPAFLPAAVAALGHPIEVISGEEEGRLVYLGVAGALGTPAPIPAPGAPGERRLVLDVGSGSTEVAVGCGMHVELVQSFGVGALRQGLAFFGDGISPGAFEAALASSRSRVADAGALAGRHGWARAYGASGTLRALAELAGQSVLSVDALQALRRALVDDGELARAAQAWTQPGRAVQLAGGLALLLALVEELGVRELVPVQAGLRAGVIRDLHRRALEELGKKAGAKMVPQACAPYRECV</sequence>
<dbReference type="PANTHER" id="PTHR30005:SF0">
    <property type="entry name" value="RETROGRADE REGULATION PROTEIN 2"/>
    <property type="match status" value="1"/>
</dbReference>